<gene>
    <name evidence="2" type="ORF">WMW72_23965</name>
</gene>
<accession>A0ABU9DRW7</accession>
<dbReference type="InterPro" id="IPR043472">
    <property type="entry name" value="Macro_dom-like"/>
</dbReference>
<dbReference type="SUPFAM" id="SSF52949">
    <property type="entry name" value="Macro domain-like"/>
    <property type="match status" value="1"/>
</dbReference>
<name>A0ABU9DRW7_9BACL</name>
<protein>
    <submittedName>
        <fullName evidence="2">M17 family peptidase N-terminal domain-containing protein</fullName>
    </submittedName>
</protein>
<dbReference type="Proteomes" id="UP001469365">
    <property type="component" value="Unassembled WGS sequence"/>
</dbReference>
<evidence type="ECO:0000313" key="2">
    <source>
        <dbReference type="EMBL" id="MEK8130966.1"/>
    </source>
</evidence>
<feature type="non-terminal residue" evidence="2">
    <location>
        <position position="155"/>
    </location>
</feature>
<comment type="caution">
    <text evidence="2">The sequence shown here is derived from an EMBL/GenBank/DDBJ whole genome shotgun (WGS) entry which is preliminary data.</text>
</comment>
<dbReference type="Gene3D" id="3.40.220.10">
    <property type="entry name" value="Leucine Aminopeptidase, subunit E, domain 1"/>
    <property type="match status" value="1"/>
</dbReference>
<proteinExistence type="predicted"/>
<dbReference type="InterPro" id="IPR008283">
    <property type="entry name" value="Peptidase_M17_N"/>
</dbReference>
<keyword evidence="3" id="KW-1185">Reference proteome</keyword>
<feature type="domain" description="Peptidase M17 leucyl aminopeptidase N-terminal" evidence="1">
    <location>
        <begin position="51"/>
        <end position="153"/>
    </location>
</feature>
<dbReference type="EMBL" id="JBBPCC010000018">
    <property type="protein sequence ID" value="MEK8130966.1"/>
    <property type="molecule type" value="Genomic_DNA"/>
</dbReference>
<evidence type="ECO:0000313" key="3">
    <source>
        <dbReference type="Proteomes" id="UP001469365"/>
    </source>
</evidence>
<organism evidence="2 3">
    <name type="scientific">Paenibacillus filicis</name>
    <dbReference type="NCBI Taxonomy" id="669464"/>
    <lineage>
        <taxon>Bacteria</taxon>
        <taxon>Bacillati</taxon>
        <taxon>Bacillota</taxon>
        <taxon>Bacilli</taxon>
        <taxon>Bacillales</taxon>
        <taxon>Paenibacillaceae</taxon>
        <taxon>Paenibacillus</taxon>
    </lineage>
</organism>
<sequence length="155" mass="15997">MDPLKQYVTQELPLAIAFEEGEASGVGADALILFVTPEELASGEWTDQAGVTLPDPLVEAVRGLAGRGRFAAGLGETEAVSTLGLMPGYQAILLCGLGEAARASADAWRDAGVYAARAALGLRLERLAAPLPRADAGRAGELGARVQALAEGLWL</sequence>
<dbReference type="Pfam" id="PF02789">
    <property type="entry name" value="Peptidase_M17_N"/>
    <property type="match status" value="1"/>
</dbReference>
<reference evidence="2 3" key="1">
    <citation type="submission" date="2024-04" db="EMBL/GenBank/DDBJ databases">
        <title>draft genome sequnece of Paenibacillus filicis.</title>
        <authorList>
            <person name="Kim D.-U."/>
        </authorList>
    </citation>
    <scope>NUCLEOTIDE SEQUENCE [LARGE SCALE GENOMIC DNA]</scope>
    <source>
        <strain evidence="2 3">KACC14197</strain>
    </source>
</reference>
<evidence type="ECO:0000259" key="1">
    <source>
        <dbReference type="Pfam" id="PF02789"/>
    </source>
</evidence>